<dbReference type="VEuPathDB" id="FungiDB:Z517_04456"/>
<evidence type="ECO:0000313" key="1">
    <source>
        <dbReference type="EMBL" id="KIW81431.1"/>
    </source>
</evidence>
<dbReference type="RefSeq" id="XP_013285239.1">
    <property type="nucleotide sequence ID" value="XM_013429785.1"/>
</dbReference>
<accession>A0A0D2DUI9</accession>
<proteinExistence type="predicted"/>
<dbReference type="GeneID" id="25303946"/>
<protein>
    <submittedName>
        <fullName evidence="1">Unplaced genomic scaffold supercont1.3, whole genome shotgun sequence</fullName>
    </submittedName>
</protein>
<reference evidence="1 2" key="1">
    <citation type="submission" date="2015-01" db="EMBL/GenBank/DDBJ databases">
        <title>The Genome Sequence of Fonsecaea pedrosoi CBS 271.37.</title>
        <authorList>
            <consortium name="The Broad Institute Genomics Platform"/>
            <person name="Cuomo C."/>
            <person name="de Hoog S."/>
            <person name="Gorbushina A."/>
            <person name="Stielow B."/>
            <person name="Teixiera M."/>
            <person name="Abouelleil A."/>
            <person name="Chapman S.B."/>
            <person name="Priest M."/>
            <person name="Young S.K."/>
            <person name="Wortman J."/>
            <person name="Nusbaum C."/>
            <person name="Birren B."/>
        </authorList>
    </citation>
    <scope>NUCLEOTIDE SEQUENCE [LARGE SCALE GENOMIC DNA]</scope>
    <source>
        <strain evidence="1 2">CBS 271.37</strain>
    </source>
</reference>
<dbReference type="AlphaFoldDB" id="A0A0D2DUI9"/>
<sequence length="182" mass="20121">MGGPCWDGDLQRWRKTFAVDDSGKFLINDETDFEHVNHLADWRQELDAALDFIGQFALAASKLYCDVYPKSNDSGTLSHKEVTMSGFWLSGDNRDRAMAAQPKFDDSTCFDGESLTTTWGEGVGAVYHVNLLKVCRASDLAIFVLNSETAGNKYTPPHPVHSIDPGSLESLSPENSWGCVRL</sequence>
<keyword evidence="2" id="KW-1185">Reference proteome</keyword>
<dbReference type="Proteomes" id="UP000053029">
    <property type="component" value="Unassembled WGS sequence"/>
</dbReference>
<organism evidence="1 2">
    <name type="scientific">Fonsecaea pedrosoi CBS 271.37</name>
    <dbReference type="NCBI Taxonomy" id="1442368"/>
    <lineage>
        <taxon>Eukaryota</taxon>
        <taxon>Fungi</taxon>
        <taxon>Dikarya</taxon>
        <taxon>Ascomycota</taxon>
        <taxon>Pezizomycotina</taxon>
        <taxon>Eurotiomycetes</taxon>
        <taxon>Chaetothyriomycetidae</taxon>
        <taxon>Chaetothyriales</taxon>
        <taxon>Herpotrichiellaceae</taxon>
        <taxon>Fonsecaea</taxon>
    </lineage>
</organism>
<name>A0A0D2DUI9_9EURO</name>
<dbReference type="EMBL" id="KN846971">
    <property type="protein sequence ID" value="KIW81431.1"/>
    <property type="molecule type" value="Genomic_DNA"/>
</dbReference>
<gene>
    <name evidence="1" type="ORF">Z517_04456</name>
</gene>
<dbReference type="HOGENOM" id="CLU_1482026_0_0_1"/>
<evidence type="ECO:0000313" key="2">
    <source>
        <dbReference type="Proteomes" id="UP000053029"/>
    </source>
</evidence>